<accession>A0A8J8GAU0</accession>
<proteinExistence type="predicted"/>
<sequence length="160" mass="18742">MKKIILLTIILISTIISAQELSLIKKAVSEINKEKVYSVIEIPNDYFVDEKNEVLDNGQSLEAYYKNNKLKKIVHFAGISYQNITTEYYIDKNRLIFVLEKKYLTQGENASLNMPKLISENRYYFKNDVIIKTIGQEKVDQDYIKTVKSFLNDLKKFKKN</sequence>
<comment type="caution">
    <text evidence="1">The sequence shown here is derived from an EMBL/GenBank/DDBJ whole genome shotgun (WGS) entry which is preliminary data.</text>
</comment>
<organism evidence="1 2">
    <name type="scientific">Frigoriflavimonas asaccharolytica</name>
    <dbReference type="NCBI Taxonomy" id="2735899"/>
    <lineage>
        <taxon>Bacteria</taxon>
        <taxon>Pseudomonadati</taxon>
        <taxon>Bacteroidota</taxon>
        <taxon>Flavobacteriia</taxon>
        <taxon>Flavobacteriales</taxon>
        <taxon>Weeksellaceae</taxon>
        <taxon>Frigoriflavimonas</taxon>
    </lineage>
</organism>
<dbReference type="Proteomes" id="UP000610746">
    <property type="component" value="Unassembled WGS sequence"/>
</dbReference>
<dbReference type="RefSeq" id="WP_173779392.1">
    <property type="nucleotide sequence ID" value="NZ_JABSNO010000012.1"/>
</dbReference>
<evidence type="ECO:0000313" key="2">
    <source>
        <dbReference type="Proteomes" id="UP000610746"/>
    </source>
</evidence>
<protein>
    <submittedName>
        <fullName evidence="1">Uncharacterized protein</fullName>
    </submittedName>
</protein>
<dbReference type="AlphaFoldDB" id="A0A8J8GAU0"/>
<dbReference type="EMBL" id="JABSNO010000012">
    <property type="protein sequence ID" value="NRS92804.1"/>
    <property type="molecule type" value="Genomic_DNA"/>
</dbReference>
<name>A0A8J8GAU0_9FLAO</name>
<gene>
    <name evidence="1" type="ORF">HNQ03_001884</name>
</gene>
<evidence type="ECO:0000313" key="1">
    <source>
        <dbReference type="EMBL" id="NRS92804.1"/>
    </source>
</evidence>
<reference evidence="1" key="1">
    <citation type="submission" date="2020-05" db="EMBL/GenBank/DDBJ databases">
        <title>Genomic Encyclopedia of Type Strains, Phase IV (KMG-V): Genome sequencing to study the core and pangenomes of soil and plant-associated prokaryotes.</title>
        <authorList>
            <person name="Whitman W."/>
        </authorList>
    </citation>
    <scope>NUCLEOTIDE SEQUENCE</scope>
    <source>
        <strain evidence="1">16F</strain>
    </source>
</reference>
<keyword evidence="2" id="KW-1185">Reference proteome</keyword>